<dbReference type="HOGENOM" id="CLU_2537006_0_0_0"/>
<organism evidence="1 2">
    <name type="scientific">Truepera radiovictrix (strain DSM 17093 / CIP 108686 / LMG 22925 / RQ-24)</name>
    <dbReference type="NCBI Taxonomy" id="649638"/>
    <lineage>
        <taxon>Bacteria</taxon>
        <taxon>Thermotogati</taxon>
        <taxon>Deinococcota</taxon>
        <taxon>Deinococci</taxon>
        <taxon>Trueperales</taxon>
        <taxon>Trueperaceae</taxon>
        <taxon>Truepera</taxon>
    </lineage>
</organism>
<dbReference type="RefSeq" id="WP_013179132.1">
    <property type="nucleotide sequence ID" value="NC_014221.1"/>
</dbReference>
<dbReference type="EMBL" id="CP002049">
    <property type="protein sequence ID" value="ADI15771.1"/>
    <property type="molecule type" value="Genomic_DNA"/>
</dbReference>
<dbReference type="eggNOG" id="ENOG502ZTAI">
    <property type="taxonomic scope" value="Bacteria"/>
</dbReference>
<name>D7CUI6_TRURR</name>
<dbReference type="AlphaFoldDB" id="D7CUI6"/>
<evidence type="ECO:0000313" key="2">
    <source>
        <dbReference type="Proteomes" id="UP000000379"/>
    </source>
</evidence>
<gene>
    <name evidence="1" type="ordered locus">Trad_2667</name>
</gene>
<evidence type="ECO:0000313" key="1">
    <source>
        <dbReference type="EMBL" id="ADI15771.1"/>
    </source>
</evidence>
<dbReference type="STRING" id="649638.Trad_2667"/>
<sequence length="81" mass="8545">MKASAGRAPLRSARFRAGCGRTCEGPAGLPELAYTELAYPECPACPHRLTPDGGPSFCRWLPQGAPHPFAALGALRAQLEP</sequence>
<accession>D7CUI6</accession>
<proteinExistence type="predicted"/>
<dbReference type="KEGG" id="tra:Trad_2667"/>
<dbReference type="Proteomes" id="UP000000379">
    <property type="component" value="Chromosome"/>
</dbReference>
<protein>
    <submittedName>
        <fullName evidence="1">Uncharacterized protein</fullName>
    </submittedName>
</protein>
<reference evidence="2" key="1">
    <citation type="submission" date="2010-05" db="EMBL/GenBank/DDBJ databases">
        <title>The complete genome of Truepera radiovictris DSM 17093.</title>
        <authorList>
            <consortium name="US DOE Joint Genome Institute (JGI-PGF)"/>
            <person name="Lucas S."/>
            <person name="Copeland A."/>
            <person name="Lapidus A."/>
            <person name="Glavina del Rio T."/>
            <person name="Dalin E."/>
            <person name="Tice H."/>
            <person name="Bruce D."/>
            <person name="Goodwin L."/>
            <person name="Pitluck S."/>
            <person name="Kyrpides N."/>
            <person name="Mavromatis K."/>
            <person name="Ovchinnikova G."/>
            <person name="Munk A.C."/>
            <person name="Detter J.C."/>
            <person name="Han C."/>
            <person name="Tapia R."/>
            <person name="Land M."/>
            <person name="Hauser L."/>
            <person name="Markowitz V."/>
            <person name="Cheng J.-F."/>
            <person name="Hugenholtz P."/>
            <person name="Woyke T."/>
            <person name="Wu D."/>
            <person name="Tindall B."/>
            <person name="Pomrenke H.G."/>
            <person name="Brambilla E."/>
            <person name="Klenk H.-P."/>
            <person name="Eisen J.A."/>
        </authorList>
    </citation>
    <scope>NUCLEOTIDE SEQUENCE [LARGE SCALE GENOMIC DNA]</scope>
    <source>
        <strain evidence="2">DSM 17093 / CIP 108686 / LMG 22925 / RQ-24</strain>
    </source>
</reference>
<dbReference type="OrthoDB" id="72175at2"/>
<reference evidence="1 2" key="2">
    <citation type="journal article" date="2011" name="Stand. Genomic Sci.">
        <title>Complete genome sequence of Truepera radiovictrix type strain (RQ-24).</title>
        <authorList>
            <person name="Ivanova N."/>
            <person name="Rohde C."/>
            <person name="Munk C."/>
            <person name="Nolan M."/>
            <person name="Lucas S."/>
            <person name="Del Rio T.G."/>
            <person name="Tice H."/>
            <person name="Deshpande S."/>
            <person name="Cheng J.F."/>
            <person name="Tapia R."/>
            <person name="Han C."/>
            <person name="Goodwin L."/>
            <person name="Pitluck S."/>
            <person name="Liolios K."/>
            <person name="Mavromatis K."/>
            <person name="Mikhailova N."/>
            <person name="Pati A."/>
            <person name="Chen A."/>
            <person name="Palaniappan K."/>
            <person name="Land M."/>
            <person name="Hauser L."/>
            <person name="Chang Y.J."/>
            <person name="Jeffries C.D."/>
            <person name="Brambilla E."/>
            <person name="Rohde M."/>
            <person name="Goker M."/>
            <person name="Tindall B.J."/>
            <person name="Woyke T."/>
            <person name="Bristow J."/>
            <person name="Eisen J.A."/>
            <person name="Markowitz V."/>
            <person name="Hugenholtz P."/>
            <person name="Kyrpides N.C."/>
            <person name="Klenk H.P."/>
            <person name="Lapidus A."/>
        </authorList>
    </citation>
    <scope>NUCLEOTIDE SEQUENCE [LARGE SCALE GENOMIC DNA]</scope>
    <source>
        <strain evidence="2">DSM 17093 / CIP 108686 / LMG 22925 / RQ-24</strain>
    </source>
</reference>
<keyword evidence="2" id="KW-1185">Reference proteome</keyword>